<dbReference type="EMBL" id="QPMT01000011">
    <property type="protein sequence ID" value="KAF4861098.1"/>
    <property type="molecule type" value="Genomic_DNA"/>
</dbReference>
<dbReference type="Pfam" id="PF07731">
    <property type="entry name" value="Cu-oxidase_2"/>
    <property type="match status" value="1"/>
</dbReference>
<dbReference type="PANTHER" id="PTHR11709">
    <property type="entry name" value="MULTI-COPPER OXIDASE"/>
    <property type="match status" value="1"/>
</dbReference>
<keyword evidence="9" id="KW-0186">Copper</keyword>
<dbReference type="EC" id="1.10.3.2" evidence="4"/>
<dbReference type="FunFam" id="2.60.40.420:FF:000038">
    <property type="entry name" value="Extracellular dihydrogeodin oxidase/laccase"/>
    <property type="match status" value="1"/>
</dbReference>
<comment type="caution">
    <text evidence="18">The sequence shown here is derived from an EMBL/GenBank/DDBJ whole genome shotgun (WGS) entry which is preliminary data.</text>
</comment>
<dbReference type="InterPro" id="IPR008972">
    <property type="entry name" value="Cupredoxin"/>
</dbReference>
<dbReference type="FunFam" id="2.60.40.420:FF:000021">
    <property type="entry name" value="Extracellular dihydrogeodin oxidase/laccase"/>
    <property type="match status" value="1"/>
</dbReference>
<evidence type="ECO:0000259" key="16">
    <source>
        <dbReference type="Pfam" id="PF07731"/>
    </source>
</evidence>
<evidence type="ECO:0000256" key="2">
    <source>
        <dbReference type="ARBA" id="ARBA00001935"/>
    </source>
</evidence>
<keyword evidence="7" id="KW-0677">Repeat</keyword>
<dbReference type="Gene3D" id="2.60.40.420">
    <property type="entry name" value="Cupredoxins - blue copper proteins"/>
    <property type="match status" value="3"/>
</dbReference>
<dbReference type="CDD" id="cd13880">
    <property type="entry name" value="CuRO_2_MaLCC_like"/>
    <property type="match status" value="1"/>
</dbReference>
<evidence type="ECO:0000256" key="12">
    <source>
        <dbReference type="ARBA" id="ARBA00023185"/>
    </source>
</evidence>
<feature type="region of interest" description="Disordered" evidence="13">
    <location>
        <begin position="36"/>
        <end position="109"/>
    </location>
</feature>
<dbReference type="GO" id="GO:0046274">
    <property type="term" value="P:lignin catabolic process"/>
    <property type="evidence" value="ECO:0007669"/>
    <property type="project" value="UniProtKB-KW"/>
</dbReference>
<evidence type="ECO:0000256" key="13">
    <source>
        <dbReference type="SAM" id="MobiDB-lite"/>
    </source>
</evidence>
<feature type="domain" description="Plastocyanin-like" evidence="17">
    <location>
        <begin position="142"/>
        <end position="256"/>
    </location>
</feature>
<dbReference type="OrthoDB" id="2121828at2759"/>
<dbReference type="GO" id="GO:0052716">
    <property type="term" value="F:hydroquinone:oxygen oxidoreductase activity"/>
    <property type="evidence" value="ECO:0007669"/>
    <property type="project" value="UniProtKB-EC"/>
</dbReference>
<dbReference type="FunFam" id="2.60.40.420:FF:000046">
    <property type="entry name" value="Multicopper oxidase"/>
    <property type="match status" value="1"/>
</dbReference>
<dbReference type="Proteomes" id="UP000711996">
    <property type="component" value="Unassembled WGS sequence"/>
</dbReference>
<feature type="chain" id="PRO_5040227902" description="laccase" evidence="14">
    <location>
        <begin position="21"/>
        <end position="633"/>
    </location>
</feature>
<evidence type="ECO:0000259" key="15">
    <source>
        <dbReference type="Pfam" id="PF00394"/>
    </source>
</evidence>
<evidence type="ECO:0000256" key="1">
    <source>
        <dbReference type="ARBA" id="ARBA00000349"/>
    </source>
</evidence>
<feature type="signal peptide" evidence="14">
    <location>
        <begin position="1"/>
        <end position="20"/>
    </location>
</feature>
<dbReference type="InterPro" id="IPR011706">
    <property type="entry name" value="Cu-oxidase_C"/>
</dbReference>
<comment type="similarity">
    <text evidence="3">Belongs to the multicopper oxidase family.</text>
</comment>
<comment type="catalytic activity">
    <reaction evidence="1">
        <text>4 hydroquinone + O2 = 4 benzosemiquinone + 2 H2O</text>
        <dbReference type="Rhea" id="RHEA:11276"/>
        <dbReference type="ChEBI" id="CHEBI:15377"/>
        <dbReference type="ChEBI" id="CHEBI:15379"/>
        <dbReference type="ChEBI" id="CHEBI:17594"/>
        <dbReference type="ChEBI" id="CHEBI:17977"/>
        <dbReference type="EC" id="1.10.3.2"/>
    </reaction>
</comment>
<evidence type="ECO:0000256" key="8">
    <source>
        <dbReference type="ARBA" id="ARBA00023002"/>
    </source>
</evidence>
<keyword evidence="6 14" id="KW-0732">Signal</keyword>
<feature type="compositionally biased region" description="Low complexity" evidence="13">
    <location>
        <begin position="59"/>
        <end position="100"/>
    </location>
</feature>
<dbReference type="SUPFAM" id="SSF49503">
    <property type="entry name" value="Cupredoxins"/>
    <property type="match status" value="3"/>
</dbReference>
<sequence>MVSAKTFATWAVAAIAGVAAAPSELHHVARRDCGSKGNAVSQAETAPVAATSPQTSTDGQTTNGGQATIGGQTTTGGQTSTSSETTTGGQTSTSGAASSGDDSTCVNSPTSRQCWLPGYDLTTNYYENVPDTGVVREYWFNIENTTASPDGYEMPVQLINGSFPGPTIIADWGDTVIVHLTNSLQTNGTGLHFHGIRQNYTDQMDGVPSITQCPIAPGDTYTYKWRAVEYGTGWYHSHFYVQAWDGVFGGITINGPATANYDVDLGHLFLNDWYHQTADELVSHAATGGPPTAVNGLINGTNTYNDTMGSRFETVFEAGKKYRLRLVNAAADNHFRFMIDNHTMEVIANDFVPIVPYNATQLSIGMGQRYDIIVEGKDLTDGDFWIRAIAQEACSESDAVDDVKGILRYSNSSTSEPTTSAYSYDDSCADELSSNLIPHLAINVSSEYISTDENVGVMVQDNALLWTMNKTSMHTQWEYPTALQLSQKNETWLSKQNAIRFPQVNEWVYMVIHSPFAQDHPMHLHGHDFWLLDAGYGNFDLDQTDRLTLVNAPRRDVAMLPASGYMVIAFPTNNPGAWLCHCHIAWHTSEGFAVQIIERESEIEYDSDALNKTCTNWSNYVASVDLIQYDSGV</sequence>
<accession>A0A9P5EX92</accession>
<organism evidence="18 19">
    <name type="scientific">Colletotrichum siamense</name>
    <name type="common">Anthracnose fungus</name>
    <dbReference type="NCBI Taxonomy" id="690259"/>
    <lineage>
        <taxon>Eukaryota</taxon>
        <taxon>Fungi</taxon>
        <taxon>Dikarya</taxon>
        <taxon>Ascomycota</taxon>
        <taxon>Pezizomycotina</taxon>
        <taxon>Sordariomycetes</taxon>
        <taxon>Hypocreomycetidae</taxon>
        <taxon>Glomerellales</taxon>
        <taxon>Glomerellaceae</taxon>
        <taxon>Colletotrichum</taxon>
        <taxon>Colletotrichum gloeosporioides species complex</taxon>
    </lineage>
</organism>
<name>A0A9P5EX92_COLSI</name>
<dbReference type="InterPro" id="IPR001117">
    <property type="entry name" value="Cu-oxidase_2nd"/>
</dbReference>
<evidence type="ECO:0000256" key="7">
    <source>
        <dbReference type="ARBA" id="ARBA00022737"/>
    </source>
</evidence>
<dbReference type="CDD" id="cd13854">
    <property type="entry name" value="CuRO_1_MaLCC_like"/>
    <property type="match status" value="1"/>
</dbReference>
<evidence type="ECO:0000256" key="5">
    <source>
        <dbReference type="ARBA" id="ARBA00022723"/>
    </source>
</evidence>
<evidence type="ECO:0000256" key="4">
    <source>
        <dbReference type="ARBA" id="ARBA00012297"/>
    </source>
</evidence>
<dbReference type="Pfam" id="PF07732">
    <property type="entry name" value="Cu-oxidase_3"/>
    <property type="match status" value="1"/>
</dbReference>
<dbReference type="Pfam" id="PF00394">
    <property type="entry name" value="Cu-oxidase"/>
    <property type="match status" value="1"/>
</dbReference>
<keyword evidence="5" id="KW-0479">Metal-binding</keyword>
<comment type="cofactor">
    <cofactor evidence="2">
        <name>Cu cation</name>
        <dbReference type="ChEBI" id="CHEBI:23378"/>
    </cofactor>
</comment>
<evidence type="ECO:0000256" key="6">
    <source>
        <dbReference type="ARBA" id="ARBA00022729"/>
    </source>
</evidence>
<evidence type="ECO:0000259" key="17">
    <source>
        <dbReference type="Pfam" id="PF07732"/>
    </source>
</evidence>
<protein>
    <recommendedName>
        <fullName evidence="4">laccase</fullName>
        <ecNumber evidence="4">1.10.3.2</ecNumber>
    </recommendedName>
</protein>
<evidence type="ECO:0000313" key="18">
    <source>
        <dbReference type="EMBL" id="KAF4861098.1"/>
    </source>
</evidence>
<proteinExistence type="inferred from homology"/>
<evidence type="ECO:0000256" key="11">
    <source>
        <dbReference type="ARBA" id="ARBA00023180"/>
    </source>
</evidence>
<keyword evidence="8" id="KW-0560">Oxidoreductase</keyword>
<dbReference type="PANTHER" id="PTHR11709:SF502">
    <property type="entry name" value="MULTICOPPER OXIDASE"/>
    <property type="match status" value="1"/>
</dbReference>
<dbReference type="InterPro" id="IPR045087">
    <property type="entry name" value="Cu-oxidase_fam"/>
</dbReference>
<feature type="domain" description="Plastocyanin-like" evidence="15">
    <location>
        <begin position="268"/>
        <end position="411"/>
    </location>
</feature>
<keyword evidence="11" id="KW-0325">Glycoprotein</keyword>
<evidence type="ECO:0000256" key="10">
    <source>
        <dbReference type="ARBA" id="ARBA00023157"/>
    </source>
</evidence>
<dbReference type="AlphaFoldDB" id="A0A9P5EX92"/>
<keyword evidence="19" id="KW-1185">Reference proteome</keyword>
<evidence type="ECO:0000256" key="14">
    <source>
        <dbReference type="SAM" id="SignalP"/>
    </source>
</evidence>
<evidence type="ECO:0000313" key="19">
    <source>
        <dbReference type="Proteomes" id="UP000711996"/>
    </source>
</evidence>
<evidence type="ECO:0000256" key="3">
    <source>
        <dbReference type="ARBA" id="ARBA00010609"/>
    </source>
</evidence>
<keyword evidence="12" id="KW-0439">Lignin degradation</keyword>
<feature type="domain" description="Plastocyanin-like" evidence="16">
    <location>
        <begin position="476"/>
        <end position="600"/>
    </location>
</feature>
<reference evidence="18" key="1">
    <citation type="submission" date="2019-06" db="EMBL/GenBank/DDBJ databases">
        <authorList>
            <person name="Gan P."/>
            <person name="Shirasu K."/>
        </authorList>
    </citation>
    <scope>NUCLEOTIDE SEQUENCE [LARGE SCALE GENOMIC DNA]</scope>
    <source>
        <strain evidence="18">CAD2</strain>
    </source>
</reference>
<keyword evidence="10" id="KW-1015">Disulfide bond</keyword>
<evidence type="ECO:0000256" key="9">
    <source>
        <dbReference type="ARBA" id="ARBA00023008"/>
    </source>
</evidence>
<dbReference type="CDD" id="cd13901">
    <property type="entry name" value="CuRO_3_MaLCC_like"/>
    <property type="match status" value="1"/>
</dbReference>
<gene>
    <name evidence="18" type="primary">Laccase-1</name>
    <name evidence="18" type="ORF">CGCSCA2_v004644</name>
</gene>
<dbReference type="GO" id="GO:0005507">
    <property type="term" value="F:copper ion binding"/>
    <property type="evidence" value="ECO:0007669"/>
    <property type="project" value="InterPro"/>
</dbReference>
<dbReference type="InterPro" id="IPR011707">
    <property type="entry name" value="Cu-oxidase-like_N"/>
</dbReference>